<organism evidence="6 7">
    <name type="scientific">Tigriopus californicus</name>
    <name type="common">Marine copepod</name>
    <dbReference type="NCBI Taxonomy" id="6832"/>
    <lineage>
        <taxon>Eukaryota</taxon>
        <taxon>Metazoa</taxon>
        <taxon>Ecdysozoa</taxon>
        <taxon>Arthropoda</taxon>
        <taxon>Crustacea</taxon>
        <taxon>Multicrustacea</taxon>
        <taxon>Hexanauplia</taxon>
        <taxon>Copepoda</taxon>
        <taxon>Harpacticoida</taxon>
        <taxon>Harpacticidae</taxon>
        <taxon>Tigriopus</taxon>
    </lineage>
</organism>
<feature type="domain" description="DUF7045" evidence="5">
    <location>
        <begin position="336"/>
        <end position="385"/>
    </location>
</feature>
<name>A0A553NZ50_TIGCA</name>
<feature type="domain" description="DUF7043" evidence="3">
    <location>
        <begin position="221"/>
        <end position="324"/>
    </location>
</feature>
<dbReference type="PANTHER" id="PTHR22255">
    <property type="entry name" value="LP06548P"/>
    <property type="match status" value="1"/>
</dbReference>
<dbReference type="EMBL" id="VCGU01000009">
    <property type="protein sequence ID" value="TRY70672.1"/>
    <property type="molecule type" value="Genomic_DNA"/>
</dbReference>
<proteinExistence type="predicted"/>
<dbReference type="PANTHER" id="PTHR22255:SF4">
    <property type="entry name" value="CATION-INDEPENDENT MANNOSE-6-PHOSPHATE RECEPTOR"/>
    <property type="match status" value="1"/>
</dbReference>
<dbReference type="InterPro" id="IPR055471">
    <property type="entry name" value="DUF7043"/>
</dbReference>
<evidence type="ECO:0000259" key="3">
    <source>
        <dbReference type="Pfam" id="PF23070"/>
    </source>
</evidence>
<keyword evidence="7" id="KW-1185">Reference proteome</keyword>
<dbReference type="InterPro" id="IPR055472">
    <property type="entry name" value="DUF7044"/>
</dbReference>
<accession>A0A553NZ50</accession>
<feature type="compositionally biased region" description="Polar residues" evidence="1">
    <location>
        <begin position="478"/>
        <end position="487"/>
    </location>
</feature>
<reference evidence="6 7" key="1">
    <citation type="journal article" date="2018" name="Nat. Ecol. Evol.">
        <title>Genomic signatures of mitonuclear coevolution across populations of Tigriopus californicus.</title>
        <authorList>
            <person name="Barreto F.S."/>
            <person name="Watson E.T."/>
            <person name="Lima T.G."/>
            <person name="Willett C.S."/>
            <person name="Edmands S."/>
            <person name="Li W."/>
            <person name="Burton R.S."/>
        </authorList>
    </citation>
    <scope>NUCLEOTIDE SEQUENCE [LARGE SCALE GENOMIC DNA]</scope>
    <source>
        <strain evidence="6 7">San Diego</strain>
    </source>
</reference>
<evidence type="ECO:0000259" key="4">
    <source>
        <dbReference type="Pfam" id="PF23071"/>
    </source>
</evidence>
<dbReference type="Pfam" id="PF23070">
    <property type="entry name" value="DUF7043"/>
    <property type="match status" value="1"/>
</dbReference>
<gene>
    <name evidence="6" type="ORF">TCAL_09686</name>
</gene>
<dbReference type="Proteomes" id="UP000318571">
    <property type="component" value="Chromosome 9"/>
</dbReference>
<dbReference type="AlphaFoldDB" id="A0A553NZ50"/>
<feature type="domain" description="DUF7044" evidence="4">
    <location>
        <begin position="2"/>
        <end position="54"/>
    </location>
</feature>
<dbReference type="STRING" id="6832.A0A553NZ50"/>
<evidence type="ECO:0000259" key="5">
    <source>
        <dbReference type="Pfam" id="PF23073"/>
    </source>
</evidence>
<protein>
    <submittedName>
        <fullName evidence="6">Uncharacterized protein</fullName>
    </submittedName>
</protein>
<evidence type="ECO:0000313" key="6">
    <source>
        <dbReference type="EMBL" id="TRY70672.1"/>
    </source>
</evidence>
<dbReference type="Pfam" id="PF23069">
    <property type="entry name" value="DUF7042"/>
    <property type="match status" value="1"/>
</dbReference>
<dbReference type="OMA" id="EYQCLGQ"/>
<feature type="domain" description="DUF7045" evidence="5">
    <location>
        <begin position="565"/>
        <end position="619"/>
    </location>
</feature>
<feature type="compositionally biased region" description="Basic and acidic residues" evidence="1">
    <location>
        <begin position="467"/>
        <end position="477"/>
    </location>
</feature>
<feature type="compositionally biased region" description="Polar residues" evidence="1">
    <location>
        <begin position="381"/>
        <end position="392"/>
    </location>
</feature>
<evidence type="ECO:0000313" key="7">
    <source>
        <dbReference type="Proteomes" id="UP000318571"/>
    </source>
</evidence>
<comment type="caution">
    <text evidence="6">The sequence shown here is derived from an EMBL/GenBank/DDBJ whole genome shotgun (WGS) entry which is preliminary data.</text>
</comment>
<feature type="region of interest" description="Disordered" evidence="1">
    <location>
        <begin position="455"/>
        <end position="509"/>
    </location>
</feature>
<feature type="domain" description="DUF7042" evidence="2">
    <location>
        <begin position="77"/>
        <end position="202"/>
    </location>
</feature>
<feature type="region of interest" description="Disordered" evidence="1">
    <location>
        <begin position="381"/>
        <end position="427"/>
    </location>
</feature>
<dbReference type="InterPro" id="IPR055470">
    <property type="entry name" value="DUF7042"/>
</dbReference>
<dbReference type="Pfam" id="PF23073">
    <property type="entry name" value="DUF7045"/>
    <property type="match status" value="2"/>
</dbReference>
<sequence>MGQSVILKESTTEGDCYRCIHLQYRSPNVLEIFSKGLNKCFVHESLAMQSCPSETQIRINAVQEMMLFRSSDEILEQFCPFHHGHYQFTYTKETGGPFASDRCPRLSSKASNCPSAADIELNFEGCSFRDKTLRFKCLGDWRANETGEKFLALLEIDPSDESGPKYRCGLFHEDEVTGRAALTLSSDSTCQTNLYSASMGFESLQLRASPERPWPVVVRKGSCRFPEWSQGRWKDLSIEDAIMKHQSDVDLQTFSSHCIQQSNKNQNRFLIHSRSNCGSSQYNCVWFEQRGVNILEYQLGLRPSTIPSSELCDNDNFLQRTWKTQPKRDFLSLSSCPIAGDYTGILPDNPNFCAKLSSDCNNPDVMFYSVSSCDNQSQVLEENNRQARSAQNQDRDVDQGGLHPNSKLGDSFHPSRPRYERESTQSLSAFRTTTNVYDPFGFNTRFRKTLNTPMTRSTPTIRRRNYYFREHGQDPRLSKSNADTSPPTRFPSRRETLESYPPTMYSSTPFPVQLETQSLTSMEPDYERKPTLSEIFRVPLGSSVISKAETASRDLNQGFVGRRSEDREYQCLGQWEEDGQLFTYTKRRDVPGYECFIGSVDHMNGIYLIEGGVDCRRGLRVTSFGMKLSKRSNCYGFPSTELEKMKPKVNHTPWFTPTLKHPTNNPNHPGRTTHVITENDLVKWSNKPWTPIRGEV</sequence>
<dbReference type="InterPro" id="IPR055473">
    <property type="entry name" value="DUF7045"/>
</dbReference>
<dbReference type="Pfam" id="PF23071">
    <property type="entry name" value="DUF7044"/>
    <property type="match status" value="1"/>
</dbReference>
<evidence type="ECO:0000256" key="1">
    <source>
        <dbReference type="SAM" id="MobiDB-lite"/>
    </source>
</evidence>
<evidence type="ECO:0000259" key="2">
    <source>
        <dbReference type="Pfam" id="PF23069"/>
    </source>
</evidence>